<proteinExistence type="predicted"/>
<evidence type="ECO:0000313" key="1">
    <source>
        <dbReference type="EMBL" id="CAJ1948112.1"/>
    </source>
</evidence>
<organism evidence="1 2">
    <name type="scientific">Sphenostylis stenocarpa</name>
    <dbReference type="NCBI Taxonomy" id="92480"/>
    <lineage>
        <taxon>Eukaryota</taxon>
        <taxon>Viridiplantae</taxon>
        <taxon>Streptophyta</taxon>
        <taxon>Embryophyta</taxon>
        <taxon>Tracheophyta</taxon>
        <taxon>Spermatophyta</taxon>
        <taxon>Magnoliopsida</taxon>
        <taxon>eudicotyledons</taxon>
        <taxon>Gunneridae</taxon>
        <taxon>Pentapetalae</taxon>
        <taxon>rosids</taxon>
        <taxon>fabids</taxon>
        <taxon>Fabales</taxon>
        <taxon>Fabaceae</taxon>
        <taxon>Papilionoideae</taxon>
        <taxon>50 kb inversion clade</taxon>
        <taxon>NPAAA clade</taxon>
        <taxon>indigoferoid/millettioid clade</taxon>
        <taxon>Phaseoleae</taxon>
        <taxon>Sphenostylis</taxon>
    </lineage>
</organism>
<keyword evidence="2" id="KW-1185">Reference proteome</keyword>
<dbReference type="AlphaFoldDB" id="A0AA86SQB1"/>
<sequence length="166" mass="19148">MVKLASVKLQLQLQVLLPLIFQCDPQPRNLLVLFTMIEQQQLLDDHSPLLLVSFSPKLHFQQLLFQAPFQHIRVANIFSFFTPPPPAMLAAACTTTNINMIPHLLGTRFPSKRNLFCHRIIVWEHRIKLQPVLVEVPPADPSLLHRAWRGLLHHHHHHAPPHPHAH</sequence>
<reference evidence="1" key="1">
    <citation type="submission" date="2023-10" db="EMBL/GenBank/DDBJ databases">
        <authorList>
            <person name="Domelevo Entfellner J.-B."/>
        </authorList>
    </citation>
    <scope>NUCLEOTIDE SEQUENCE</scope>
</reference>
<protein>
    <submittedName>
        <fullName evidence="1">Uncharacterized protein</fullName>
    </submittedName>
</protein>
<accession>A0AA86SQB1</accession>
<dbReference type="Gramene" id="rna-AYBTSS11_LOCUS13013">
    <property type="protein sequence ID" value="CAJ1948112.1"/>
    <property type="gene ID" value="gene-AYBTSS11_LOCUS13013"/>
</dbReference>
<gene>
    <name evidence="1" type="ORF">AYBTSS11_LOCUS13013</name>
</gene>
<dbReference type="EMBL" id="OY731401">
    <property type="protein sequence ID" value="CAJ1948112.1"/>
    <property type="molecule type" value="Genomic_DNA"/>
</dbReference>
<name>A0AA86SQB1_9FABA</name>
<evidence type="ECO:0000313" key="2">
    <source>
        <dbReference type="Proteomes" id="UP001189624"/>
    </source>
</evidence>
<dbReference type="Proteomes" id="UP001189624">
    <property type="component" value="Chromosome 4"/>
</dbReference>